<organism evidence="2 3">
    <name type="scientific">Trematosphaeria pertusa</name>
    <dbReference type="NCBI Taxonomy" id="390896"/>
    <lineage>
        <taxon>Eukaryota</taxon>
        <taxon>Fungi</taxon>
        <taxon>Dikarya</taxon>
        <taxon>Ascomycota</taxon>
        <taxon>Pezizomycotina</taxon>
        <taxon>Dothideomycetes</taxon>
        <taxon>Pleosporomycetidae</taxon>
        <taxon>Pleosporales</taxon>
        <taxon>Massarineae</taxon>
        <taxon>Trematosphaeriaceae</taxon>
        <taxon>Trematosphaeria</taxon>
    </lineage>
</organism>
<keyword evidence="3" id="KW-1185">Reference proteome</keyword>
<evidence type="ECO:0000313" key="3">
    <source>
        <dbReference type="Proteomes" id="UP000800094"/>
    </source>
</evidence>
<reference evidence="2" key="1">
    <citation type="journal article" date="2020" name="Stud. Mycol.">
        <title>101 Dothideomycetes genomes: a test case for predicting lifestyles and emergence of pathogens.</title>
        <authorList>
            <person name="Haridas S."/>
            <person name="Albert R."/>
            <person name="Binder M."/>
            <person name="Bloem J."/>
            <person name="Labutti K."/>
            <person name="Salamov A."/>
            <person name="Andreopoulos B."/>
            <person name="Baker S."/>
            <person name="Barry K."/>
            <person name="Bills G."/>
            <person name="Bluhm B."/>
            <person name="Cannon C."/>
            <person name="Castanera R."/>
            <person name="Culley D."/>
            <person name="Daum C."/>
            <person name="Ezra D."/>
            <person name="Gonzalez J."/>
            <person name="Henrissat B."/>
            <person name="Kuo A."/>
            <person name="Liang C."/>
            <person name="Lipzen A."/>
            <person name="Lutzoni F."/>
            <person name="Magnuson J."/>
            <person name="Mondo S."/>
            <person name="Nolan M."/>
            <person name="Ohm R."/>
            <person name="Pangilinan J."/>
            <person name="Park H.-J."/>
            <person name="Ramirez L."/>
            <person name="Alfaro M."/>
            <person name="Sun H."/>
            <person name="Tritt A."/>
            <person name="Yoshinaga Y."/>
            <person name="Zwiers L.-H."/>
            <person name="Turgeon B."/>
            <person name="Goodwin S."/>
            <person name="Spatafora J."/>
            <person name="Crous P."/>
            <person name="Grigoriev I."/>
        </authorList>
    </citation>
    <scope>NUCLEOTIDE SEQUENCE</scope>
    <source>
        <strain evidence="2">CBS 122368</strain>
    </source>
</reference>
<dbReference type="GeneID" id="54575377"/>
<dbReference type="EMBL" id="ML987195">
    <property type="protein sequence ID" value="KAF2249596.1"/>
    <property type="molecule type" value="Genomic_DNA"/>
</dbReference>
<accession>A0A6A6IGQ8</accession>
<feature type="domain" description="Heterokaryon incompatibility" evidence="1">
    <location>
        <begin position="233"/>
        <end position="375"/>
    </location>
</feature>
<evidence type="ECO:0000313" key="2">
    <source>
        <dbReference type="EMBL" id="KAF2249596.1"/>
    </source>
</evidence>
<dbReference type="RefSeq" id="XP_033684600.1">
    <property type="nucleotide sequence ID" value="XM_033822047.1"/>
</dbReference>
<dbReference type="PANTHER" id="PTHR33112:SF8">
    <property type="entry name" value="HETEROKARYON INCOMPATIBILITY DOMAIN-CONTAINING PROTEIN"/>
    <property type="match status" value="1"/>
</dbReference>
<dbReference type="Proteomes" id="UP000800094">
    <property type="component" value="Unassembled WGS sequence"/>
</dbReference>
<dbReference type="OrthoDB" id="2958217at2759"/>
<sequence>MDLVQCVDNIDDLSRHGFTLNDDGTLQPAFDEKGRICNPDLVLRPNLLCSRCIEIARRLLSRSCDAPPFCGEPFYDSERELRQSVMQGCHLCALFWGQGASISDGQEKFGTANTVELPSGSWVSQYQNRRSSLLQYLRYTGRALSTHNSSLAILRGDGLRYAAHQDLNAKFNASNASTETFSVALSWLNECLYEHRKCRDIHHAIAKPPTRLLDIGISDPIVRLVYPTAPVRYVTVSHRWGSSRPLTLTRANEARLSEGFSFEELPQLFRDCVMVARRLGLRHIWIDSLCILQDSTEDWAYESGRMGYVYRGSLLNIAAVSARDSSDSLFTRRHPLCTNSCYLQEVSTRARNIVRISASRKTAPSLYNRAWVLQERLLPARTLEYTHEGVNWYCTEALYEGPSQHQDAKPEWVHATGPWGSPSLPWNFLLDMKGTELSPPLRETGQRYWMEIINAYTAMDLTYETDRPYALQGIIATLQQQTHLRFVAGVCKDFLPYSLLWCIPGRRSVRKASCFAYPSWSCAYRRSKRRFALEWLEERKLSTGASTCADVSICDQTLFLHLKGRSFGPVMILPQRGGQGYDEFGSEVVAYITASSRYTWCPRVQLNESFSKLRGVLQLITDYDISNALEVDLVILASGMWLGEFGGLILTRAELDTDTWERVGMFTIDRSDIERLEKGKRSWFDVAREYQVR</sequence>
<protein>
    <submittedName>
        <fullName evidence="2">HET-domain-containing protein</fullName>
    </submittedName>
</protein>
<dbReference type="Pfam" id="PF06985">
    <property type="entry name" value="HET"/>
    <property type="match status" value="1"/>
</dbReference>
<dbReference type="PANTHER" id="PTHR33112">
    <property type="entry name" value="DOMAIN PROTEIN, PUTATIVE-RELATED"/>
    <property type="match status" value="1"/>
</dbReference>
<dbReference type="InterPro" id="IPR010730">
    <property type="entry name" value="HET"/>
</dbReference>
<dbReference type="AlphaFoldDB" id="A0A6A6IGQ8"/>
<name>A0A6A6IGQ8_9PLEO</name>
<evidence type="ECO:0000259" key="1">
    <source>
        <dbReference type="Pfam" id="PF06985"/>
    </source>
</evidence>
<proteinExistence type="predicted"/>
<gene>
    <name evidence="2" type="ORF">BU26DRAFT_320404</name>
</gene>